<feature type="compositionally biased region" description="Pro residues" evidence="1">
    <location>
        <begin position="185"/>
        <end position="203"/>
    </location>
</feature>
<dbReference type="GeneID" id="129603444"/>
<accession>A0A9W2XFZ7</accession>
<protein>
    <submittedName>
        <fullName evidence="3 4">Uncharacterized protein LOC129603444 isoform X1</fullName>
    </submittedName>
</protein>
<reference evidence="3 4" key="1">
    <citation type="submission" date="2025-04" db="UniProtKB">
        <authorList>
            <consortium name="RefSeq"/>
        </authorList>
    </citation>
    <scope>IDENTIFICATION</scope>
</reference>
<sequence length="472" mass="50706">MERHLPPRIWELWTRFRRWSRGGRQRWQPEGEVAVHGRPPRRWRTRFERATSHVQEVGPPTSGIEVPRFDLPSYLDVRLPLYTDLFPPHSPPRFPVPSAIPSSPPPPYSPPHSPVPSSVPSTPPPPYSPVPSRSFAAPHSPPRSPVRPSSVPSTPPPPYSPVPSRSFAPPHSPPRSPVRPSSVPSTPPPPYSPVPSCSPAPPLSPPCSFAPSSSIPPSPPAPSPLVPPIVAPSELPCVPDAGLPLSPVIQDSGSTVEGTSEDLAVGETNEAPSSGSSSSTPGRAFASGWAVLVAGCVWHWGLRVQFSMVVGWTFLSPWRLSSAPGRAVDPPMQVALASGRFRKEKTMRAPGDEEKELQKETTGNETTDLDHGPAVQGDVKRIAGNSAAQLHSVQLWRMETTDTIGLPGEKLSPVCIEAQCSSFASLLPPASGPDRGEPPSANHIEEVSLSLLPLCCWVWETLHIISGVDLHL</sequence>
<evidence type="ECO:0000256" key="1">
    <source>
        <dbReference type="SAM" id="MobiDB-lite"/>
    </source>
</evidence>
<evidence type="ECO:0000313" key="6">
    <source>
        <dbReference type="RefSeq" id="XP_055360637.1"/>
    </source>
</evidence>
<evidence type="ECO:0000313" key="5">
    <source>
        <dbReference type="RefSeq" id="XP_055360636.1"/>
    </source>
</evidence>
<feature type="region of interest" description="Disordered" evidence="1">
    <location>
        <begin position="345"/>
        <end position="373"/>
    </location>
</feature>
<keyword evidence="2" id="KW-1185">Reference proteome</keyword>
<evidence type="ECO:0000313" key="4">
    <source>
        <dbReference type="RefSeq" id="XP_055360635.1"/>
    </source>
</evidence>
<feature type="compositionally biased region" description="Polar residues" evidence="1">
    <location>
        <begin position="249"/>
        <end position="258"/>
    </location>
</feature>
<feature type="compositionally biased region" description="Pro residues" evidence="1">
    <location>
        <begin position="102"/>
        <end position="114"/>
    </location>
</feature>
<dbReference type="KEGG" id="bspl:129603444"/>
<dbReference type="Proteomes" id="UP000515150">
    <property type="component" value="Chromosome 19"/>
</dbReference>
<evidence type="ECO:0000313" key="2">
    <source>
        <dbReference type="Proteomes" id="UP000515150"/>
    </source>
</evidence>
<name>A0A9W2XFZ7_BETSP</name>
<dbReference type="RefSeq" id="XP_055360635.1">
    <property type="nucleotide sequence ID" value="XM_055504660.1"/>
</dbReference>
<dbReference type="RefSeq" id="XP_055360634.1">
    <property type="nucleotide sequence ID" value="XM_055504659.1"/>
</dbReference>
<feature type="region of interest" description="Disordered" evidence="1">
    <location>
        <begin position="242"/>
        <end position="261"/>
    </location>
</feature>
<organism evidence="2 3">
    <name type="scientific">Betta splendens</name>
    <name type="common">Siamese fighting fish</name>
    <dbReference type="NCBI Taxonomy" id="158456"/>
    <lineage>
        <taxon>Eukaryota</taxon>
        <taxon>Metazoa</taxon>
        <taxon>Chordata</taxon>
        <taxon>Craniata</taxon>
        <taxon>Vertebrata</taxon>
        <taxon>Euteleostomi</taxon>
        <taxon>Actinopterygii</taxon>
        <taxon>Neopterygii</taxon>
        <taxon>Teleostei</taxon>
        <taxon>Neoteleostei</taxon>
        <taxon>Acanthomorphata</taxon>
        <taxon>Anabantaria</taxon>
        <taxon>Anabantiformes</taxon>
        <taxon>Anabantoidei</taxon>
        <taxon>Osphronemidae</taxon>
        <taxon>Betta</taxon>
    </lineage>
</organism>
<feature type="region of interest" description="Disordered" evidence="1">
    <location>
        <begin position="96"/>
        <end position="203"/>
    </location>
</feature>
<dbReference type="AlphaFoldDB" id="A0A9W2XFZ7"/>
<gene>
    <name evidence="3 4 5 6" type="primary">LOC129603444</name>
</gene>
<evidence type="ECO:0000313" key="3">
    <source>
        <dbReference type="RefSeq" id="XP_055360634.1"/>
    </source>
</evidence>
<feature type="compositionally biased region" description="Basic and acidic residues" evidence="1">
    <location>
        <begin position="345"/>
        <end position="359"/>
    </location>
</feature>
<dbReference type="RefSeq" id="XP_055360637.1">
    <property type="nucleotide sequence ID" value="XM_055504662.1"/>
</dbReference>
<dbReference type="RefSeq" id="XP_055360636.1">
    <property type="nucleotide sequence ID" value="XM_055504661.1"/>
</dbReference>
<proteinExistence type="predicted"/>